<protein>
    <recommendedName>
        <fullName evidence="3">BioF2-like acetyltransferase domain-containing protein</fullName>
    </recommendedName>
</protein>
<name>A0ABX1RTQ0_9FLAO</name>
<reference evidence="1 2" key="1">
    <citation type="submission" date="2020-04" db="EMBL/GenBank/DDBJ databases">
        <title>A Flavivirga sp. nov.</title>
        <authorList>
            <person name="Sun X."/>
        </authorList>
    </citation>
    <scope>NUCLEOTIDE SEQUENCE [LARGE SCALE GENOMIC DNA]</scope>
    <source>
        <strain evidence="1 2">Y03</strain>
    </source>
</reference>
<sequence>MILNGMAMKVRWAKQEELTGTIRGFSELFQNDSELLIENVKTTYRVLRVNEKLFFPVTINDKEWDNSFVCSPYTAYANYSKDEIKWKIKNKVVKKLLLLLLNIIAKWLRKGEIDKNIHINNFLLSTNPFPEWDGKEIEAITAFIVSEYPDHAIIFRSLNEYQHRSLLDLFKANGYDCIGSRQVYIFDLSKEAWLKHRNNKHDNKLIKRSGLQLINHEGMKDFLLQALELYRKLYLVKYSKFNPQFTLKYFQDCYDKKLVKFQGYVDEKGSLKAFSGVFTIDNTITSPLVGYDTDMPQKEGLYIHAAQLAILNKFETGLLLNLSSGAAGFKRMRGGQPSIEYSSLYLKHLSRSRRLRWQVLKTLSNKIGVPIIKKYKL</sequence>
<proteinExistence type="predicted"/>
<evidence type="ECO:0000313" key="1">
    <source>
        <dbReference type="EMBL" id="NMH86541.1"/>
    </source>
</evidence>
<organism evidence="1 2">
    <name type="scientific">Flavivirga algicola</name>
    <dbReference type="NCBI Taxonomy" id="2729136"/>
    <lineage>
        <taxon>Bacteria</taxon>
        <taxon>Pseudomonadati</taxon>
        <taxon>Bacteroidota</taxon>
        <taxon>Flavobacteriia</taxon>
        <taxon>Flavobacteriales</taxon>
        <taxon>Flavobacteriaceae</taxon>
        <taxon>Flavivirga</taxon>
    </lineage>
</organism>
<gene>
    <name evidence="1" type="ORF">HHX25_03425</name>
</gene>
<evidence type="ECO:0008006" key="3">
    <source>
        <dbReference type="Google" id="ProtNLM"/>
    </source>
</evidence>
<evidence type="ECO:0000313" key="2">
    <source>
        <dbReference type="Proteomes" id="UP000746690"/>
    </source>
</evidence>
<dbReference type="Proteomes" id="UP000746690">
    <property type="component" value="Unassembled WGS sequence"/>
</dbReference>
<dbReference type="EMBL" id="JABBHF010000002">
    <property type="protein sequence ID" value="NMH86541.1"/>
    <property type="molecule type" value="Genomic_DNA"/>
</dbReference>
<keyword evidence="2" id="KW-1185">Reference proteome</keyword>
<comment type="caution">
    <text evidence="1">The sequence shown here is derived from an EMBL/GenBank/DDBJ whole genome shotgun (WGS) entry which is preliminary data.</text>
</comment>
<accession>A0ABX1RTQ0</accession>